<name>A0A814QUN3_9BILA</name>
<dbReference type="GO" id="GO:0005737">
    <property type="term" value="C:cytoplasm"/>
    <property type="evidence" value="ECO:0007669"/>
    <property type="project" value="TreeGrafter"/>
</dbReference>
<evidence type="ECO:0000259" key="3">
    <source>
        <dbReference type="Pfam" id="PF14538"/>
    </source>
</evidence>
<evidence type="ECO:0000313" key="5">
    <source>
        <dbReference type="Proteomes" id="UP000663879"/>
    </source>
</evidence>
<dbReference type="PANTHER" id="PTHR12848">
    <property type="entry name" value="REGULATORY-ASSOCIATED PROTEIN OF MTOR"/>
    <property type="match status" value="1"/>
</dbReference>
<dbReference type="InterPro" id="IPR004083">
    <property type="entry name" value="Raptor"/>
</dbReference>
<evidence type="ECO:0000256" key="1">
    <source>
        <dbReference type="ARBA" id="ARBA00022574"/>
    </source>
</evidence>
<dbReference type="GO" id="GO:0010506">
    <property type="term" value="P:regulation of autophagy"/>
    <property type="evidence" value="ECO:0007669"/>
    <property type="project" value="TreeGrafter"/>
</dbReference>
<comment type="caution">
    <text evidence="4">The sequence shown here is derived from an EMBL/GenBank/DDBJ whole genome shotgun (WGS) entry which is preliminary data.</text>
</comment>
<gene>
    <name evidence="4" type="ORF">OXX778_LOCUS22209</name>
</gene>
<dbReference type="PRINTS" id="PR01547">
    <property type="entry name" value="YEAST176DUF"/>
</dbReference>
<dbReference type="GO" id="GO:0009267">
    <property type="term" value="P:cellular response to starvation"/>
    <property type="evidence" value="ECO:0007669"/>
    <property type="project" value="TreeGrafter"/>
</dbReference>
<evidence type="ECO:0000313" key="4">
    <source>
        <dbReference type="EMBL" id="CAF1124852.1"/>
    </source>
</evidence>
<keyword evidence="5" id="KW-1185">Reference proteome</keyword>
<dbReference type="GO" id="GO:0030674">
    <property type="term" value="F:protein-macromolecule adaptor activity"/>
    <property type="evidence" value="ECO:0007669"/>
    <property type="project" value="TreeGrafter"/>
</dbReference>
<dbReference type="GO" id="GO:0031931">
    <property type="term" value="C:TORC1 complex"/>
    <property type="evidence" value="ECO:0007669"/>
    <property type="project" value="InterPro"/>
</dbReference>
<organism evidence="4 5">
    <name type="scientific">Brachionus calyciflorus</name>
    <dbReference type="NCBI Taxonomy" id="104777"/>
    <lineage>
        <taxon>Eukaryota</taxon>
        <taxon>Metazoa</taxon>
        <taxon>Spiralia</taxon>
        <taxon>Gnathifera</taxon>
        <taxon>Rotifera</taxon>
        <taxon>Eurotatoria</taxon>
        <taxon>Monogononta</taxon>
        <taxon>Pseudotrocha</taxon>
        <taxon>Ploima</taxon>
        <taxon>Brachionidae</taxon>
        <taxon>Brachionus</taxon>
    </lineage>
</organism>
<dbReference type="GO" id="GO:0038202">
    <property type="term" value="P:TORC1 signaling"/>
    <property type="evidence" value="ECO:0007669"/>
    <property type="project" value="TreeGrafter"/>
</dbReference>
<dbReference type="EMBL" id="CAJNOC010009095">
    <property type="protein sequence ID" value="CAF1124852.1"/>
    <property type="molecule type" value="Genomic_DNA"/>
</dbReference>
<dbReference type="InterPro" id="IPR029347">
    <property type="entry name" value="Raptor_N"/>
</dbReference>
<dbReference type="Pfam" id="PF14538">
    <property type="entry name" value="Raptor_N"/>
    <property type="match status" value="1"/>
</dbReference>
<feature type="domain" description="Raptor N-terminal CASPase-like" evidence="3">
    <location>
        <begin position="165"/>
        <end position="230"/>
    </location>
</feature>
<accession>A0A814QUN3</accession>
<dbReference type="GO" id="GO:0030307">
    <property type="term" value="P:positive regulation of cell growth"/>
    <property type="evidence" value="ECO:0007669"/>
    <property type="project" value="TreeGrafter"/>
</dbReference>
<dbReference type="AlphaFoldDB" id="A0A814QUN3"/>
<evidence type="ECO:0000256" key="2">
    <source>
        <dbReference type="ARBA" id="ARBA00022737"/>
    </source>
</evidence>
<dbReference type="Proteomes" id="UP000663879">
    <property type="component" value="Unassembled WGS sequence"/>
</dbReference>
<sequence length="230" mass="26404">MFRNVTDTSSLIHKVLSYIPSIKRDNLNQENINSSLLDEYDWFKSLSNFENRQTSDDLRQDDKEETNSSFNSYYDFLTRVDCIEAMLSTSVSQSSLLTPITTNSQDDLSSLSNLIDLYLQANTKVVEAQKPSVIKSVKLFQKLYYKEKIKGQDVKVASWRMKEKMKTVSAALVICLNIGVEPPDVVKNGPVSKLECWINQVNPQLPPQKTLELIGAELQKQYERWQPRAR</sequence>
<reference evidence="4" key="1">
    <citation type="submission" date="2021-02" db="EMBL/GenBank/DDBJ databases">
        <authorList>
            <person name="Nowell W R."/>
        </authorList>
    </citation>
    <scope>NUCLEOTIDE SEQUENCE</scope>
    <source>
        <strain evidence="4">Ploen Becks lab</strain>
    </source>
</reference>
<protein>
    <recommendedName>
        <fullName evidence="3">Raptor N-terminal CASPase-like domain-containing protein</fullName>
    </recommendedName>
</protein>
<dbReference type="GO" id="GO:0071230">
    <property type="term" value="P:cellular response to amino acid stimulus"/>
    <property type="evidence" value="ECO:0007669"/>
    <property type="project" value="TreeGrafter"/>
</dbReference>
<dbReference type="PANTHER" id="PTHR12848:SF16">
    <property type="entry name" value="REGULATORY-ASSOCIATED PROTEIN OF MTOR"/>
    <property type="match status" value="1"/>
</dbReference>
<keyword evidence="1" id="KW-0853">WD repeat</keyword>
<dbReference type="OrthoDB" id="10262360at2759"/>
<keyword evidence="2" id="KW-0677">Repeat</keyword>
<proteinExistence type="predicted"/>